<sequence>MPSLIHLPRHQVVGPLSPAGRRPGADSGDPQLHTLPVDAGTPAQVGIWECEPGGWPVVDRPNTETCYIISGRATLTDEQSGTAVEISAGDYVVLPPGWTGRWDVTETLRKAYSIF</sequence>
<evidence type="ECO:0000313" key="3">
    <source>
        <dbReference type="EMBL" id="MER6978833.1"/>
    </source>
</evidence>
<evidence type="ECO:0000313" key="4">
    <source>
        <dbReference type="Proteomes" id="UP001458415"/>
    </source>
</evidence>
<name>A0ABV1W3R1_9ACTN</name>
<dbReference type="SUPFAM" id="SSF51182">
    <property type="entry name" value="RmlC-like cupins"/>
    <property type="match status" value="1"/>
</dbReference>
<reference evidence="3 4" key="1">
    <citation type="submission" date="2024-06" db="EMBL/GenBank/DDBJ databases">
        <title>The Natural Products Discovery Center: Release of the First 8490 Sequenced Strains for Exploring Actinobacteria Biosynthetic Diversity.</title>
        <authorList>
            <person name="Kalkreuter E."/>
            <person name="Kautsar S.A."/>
            <person name="Yang D."/>
            <person name="Bader C.D."/>
            <person name="Teijaro C.N."/>
            <person name="Fluegel L."/>
            <person name="Davis C.M."/>
            <person name="Simpson J.R."/>
            <person name="Lauterbach L."/>
            <person name="Steele A.D."/>
            <person name="Gui C."/>
            <person name="Meng S."/>
            <person name="Li G."/>
            <person name="Viehrig K."/>
            <person name="Ye F."/>
            <person name="Su P."/>
            <person name="Kiefer A.F."/>
            <person name="Nichols A."/>
            <person name="Cepeda A.J."/>
            <person name="Yan W."/>
            <person name="Fan B."/>
            <person name="Jiang Y."/>
            <person name="Adhikari A."/>
            <person name="Zheng C.-J."/>
            <person name="Schuster L."/>
            <person name="Cowan T.M."/>
            <person name="Smanski M.J."/>
            <person name="Chevrette M.G."/>
            <person name="De Carvalho L.P.S."/>
            <person name="Shen B."/>
        </authorList>
    </citation>
    <scope>NUCLEOTIDE SEQUENCE [LARGE SCALE GENOMIC DNA]</scope>
    <source>
        <strain evidence="3 4">NPDC000634</strain>
    </source>
</reference>
<dbReference type="CDD" id="cd02227">
    <property type="entry name" value="cupin_TM1112-like"/>
    <property type="match status" value="1"/>
</dbReference>
<organism evidence="3 4">
    <name type="scientific">Streptomyces carpinensis</name>
    <dbReference type="NCBI Taxonomy" id="66369"/>
    <lineage>
        <taxon>Bacteria</taxon>
        <taxon>Bacillati</taxon>
        <taxon>Actinomycetota</taxon>
        <taxon>Actinomycetes</taxon>
        <taxon>Kitasatosporales</taxon>
        <taxon>Streptomycetaceae</taxon>
        <taxon>Streptomyces</taxon>
    </lineage>
</organism>
<dbReference type="InterPro" id="IPR014710">
    <property type="entry name" value="RmlC-like_jellyroll"/>
</dbReference>
<accession>A0ABV1W3R1</accession>
<dbReference type="Pfam" id="PF05899">
    <property type="entry name" value="Cupin_3"/>
    <property type="match status" value="1"/>
</dbReference>
<comment type="caution">
    <text evidence="3">The sequence shown here is derived from an EMBL/GenBank/DDBJ whole genome shotgun (WGS) entry which is preliminary data.</text>
</comment>
<dbReference type="RefSeq" id="WP_086724034.1">
    <property type="nucleotide sequence ID" value="NZ_MUBM01000050.1"/>
</dbReference>
<protein>
    <submittedName>
        <fullName evidence="3">Cupin domain-containing protein</fullName>
    </submittedName>
</protein>
<evidence type="ECO:0000256" key="1">
    <source>
        <dbReference type="SAM" id="MobiDB-lite"/>
    </source>
</evidence>
<dbReference type="PANTHER" id="PTHR40943:SF1">
    <property type="entry name" value="CYTOPLASMIC PROTEIN"/>
    <property type="match status" value="1"/>
</dbReference>
<dbReference type="InterPro" id="IPR008579">
    <property type="entry name" value="UGlyAH_Cupin_dom"/>
</dbReference>
<dbReference type="Proteomes" id="UP001458415">
    <property type="component" value="Unassembled WGS sequence"/>
</dbReference>
<gene>
    <name evidence="3" type="ORF">ABT317_17965</name>
</gene>
<evidence type="ECO:0000259" key="2">
    <source>
        <dbReference type="Pfam" id="PF05899"/>
    </source>
</evidence>
<feature type="domain" description="(S)-ureidoglycine aminohydrolase cupin" evidence="2">
    <location>
        <begin position="42"/>
        <end position="112"/>
    </location>
</feature>
<dbReference type="EMBL" id="JBEPCU010000282">
    <property type="protein sequence ID" value="MER6978833.1"/>
    <property type="molecule type" value="Genomic_DNA"/>
</dbReference>
<proteinExistence type="predicted"/>
<dbReference type="PANTHER" id="PTHR40943">
    <property type="entry name" value="CYTOPLASMIC PROTEIN-RELATED"/>
    <property type="match status" value="1"/>
</dbReference>
<dbReference type="Gene3D" id="2.60.120.10">
    <property type="entry name" value="Jelly Rolls"/>
    <property type="match status" value="1"/>
</dbReference>
<dbReference type="InterPro" id="IPR011051">
    <property type="entry name" value="RmlC_Cupin_sf"/>
</dbReference>
<feature type="region of interest" description="Disordered" evidence="1">
    <location>
        <begin position="12"/>
        <end position="38"/>
    </location>
</feature>
<keyword evidence="4" id="KW-1185">Reference proteome</keyword>